<keyword evidence="2" id="KW-0808">Transferase</keyword>
<accession>A0A4R6QPQ8</accession>
<evidence type="ECO:0000313" key="3">
    <source>
        <dbReference type="Proteomes" id="UP000295361"/>
    </source>
</evidence>
<dbReference type="PROSITE" id="PS51186">
    <property type="entry name" value="GNAT"/>
    <property type="match status" value="1"/>
</dbReference>
<gene>
    <name evidence="2" type="ORF">DES47_102402</name>
</gene>
<dbReference type="PANTHER" id="PTHR47443:SF3">
    <property type="entry name" value="GCN5-RELATED N-ACETYLTRANSFERASE 4, CHLOROPLASTIC"/>
    <property type="match status" value="1"/>
</dbReference>
<dbReference type="InterPro" id="IPR016181">
    <property type="entry name" value="Acyl_CoA_acyltransferase"/>
</dbReference>
<evidence type="ECO:0000313" key="2">
    <source>
        <dbReference type="EMBL" id="TDP72657.1"/>
    </source>
</evidence>
<reference evidence="2 3" key="1">
    <citation type="submission" date="2019-03" db="EMBL/GenBank/DDBJ databases">
        <title>Genomic Encyclopedia of Type Strains, Phase IV (KMG-IV): sequencing the most valuable type-strain genomes for metagenomic binning, comparative biology and taxonomic classification.</title>
        <authorList>
            <person name="Goeker M."/>
        </authorList>
    </citation>
    <scope>NUCLEOTIDE SEQUENCE [LARGE SCALE GENOMIC DNA]</scope>
    <source>
        <strain evidence="2 3">DSM 16998</strain>
    </source>
</reference>
<evidence type="ECO:0000259" key="1">
    <source>
        <dbReference type="PROSITE" id="PS51186"/>
    </source>
</evidence>
<dbReference type="Proteomes" id="UP000295361">
    <property type="component" value="Unassembled WGS sequence"/>
</dbReference>
<dbReference type="InterPro" id="IPR000182">
    <property type="entry name" value="GNAT_dom"/>
</dbReference>
<dbReference type="CDD" id="cd04301">
    <property type="entry name" value="NAT_SF"/>
    <property type="match status" value="1"/>
</dbReference>
<comment type="caution">
    <text evidence="2">The sequence shown here is derived from an EMBL/GenBank/DDBJ whole genome shotgun (WGS) entry which is preliminary data.</text>
</comment>
<dbReference type="GO" id="GO:0016747">
    <property type="term" value="F:acyltransferase activity, transferring groups other than amino-acyl groups"/>
    <property type="evidence" value="ECO:0007669"/>
    <property type="project" value="InterPro"/>
</dbReference>
<dbReference type="InParanoid" id="A0A4R6QPQ8"/>
<feature type="domain" description="N-acetyltransferase" evidence="1">
    <location>
        <begin position="1"/>
        <end position="160"/>
    </location>
</feature>
<dbReference type="EMBL" id="SNXS01000002">
    <property type="protein sequence ID" value="TDP72657.1"/>
    <property type="molecule type" value="Genomic_DNA"/>
</dbReference>
<sequence>MLIPMTEAGFARYLEAAIAGFAQDQIDAGRWTAEQALALSREDFEGLLPQGLATPDQHLFEIQDETGGTTIGWLWFALMLKSGVRIAYVYDLEVMPEHRRQGHARAAFKAMEPLVRALGLASIGLHVFAHNPGAQALYASLGYEVTGINMLKQLGVADGR</sequence>
<dbReference type="Pfam" id="PF00583">
    <property type="entry name" value="Acetyltransf_1"/>
    <property type="match status" value="1"/>
</dbReference>
<proteinExistence type="predicted"/>
<organism evidence="2 3">
    <name type="scientific">Roseateles toxinivorans</name>
    <dbReference type="NCBI Taxonomy" id="270368"/>
    <lineage>
        <taxon>Bacteria</taxon>
        <taxon>Pseudomonadati</taxon>
        <taxon>Pseudomonadota</taxon>
        <taxon>Betaproteobacteria</taxon>
        <taxon>Burkholderiales</taxon>
        <taxon>Sphaerotilaceae</taxon>
        <taxon>Roseateles</taxon>
    </lineage>
</organism>
<protein>
    <submittedName>
        <fullName evidence="2">Acetyltransferase (GNAT) family protein</fullName>
    </submittedName>
</protein>
<name>A0A4R6QPQ8_9BURK</name>
<dbReference type="Gene3D" id="3.40.630.30">
    <property type="match status" value="1"/>
</dbReference>
<keyword evidence="3" id="KW-1185">Reference proteome</keyword>
<dbReference type="PANTHER" id="PTHR47443">
    <property type="entry name" value="ACYL-COA N-ACYLTRANSFERASES (NAT) SUPERFAMILY PROTEIN"/>
    <property type="match status" value="1"/>
</dbReference>
<dbReference type="AlphaFoldDB" id="A0A4R6QPQ8"/>
<dbReference type="SUPFAM" id="SSF55729">
    <property type="entry name" value="Acyl-CoA N-acyltransferases (Nat)"/>
    <property type="match status" value="1"/>
</dbReference>